<evidence type="ECO:0000259" key="2">
    <source>
        <dbReference type="Pfam" id="PF14021"/>
    </source>
</evidence>
<gene>
    <name evidence="3" type="ORF">FIESC28_01489</name>
</gene>
<evidence type="ECO:0000313" key="4">
    <source>
        <dbReference type="Proteomes" id="UP000253153"/>
    </source>
</evidence>
<accession>A0A366SAM4</accession>
<evidence type="ECO:0000256" key="1">
    <source>
        <dbReference type="SAM" id="SignalP"/>
    </source>
</evidence>
<reference evidence="3 4" key="1">
    <citation type="submission" date="2018-06" db="EMBL/GenBank/DDBJ databases">
        <title>Fusarium incarnatum-equiseti species complex species 28.</title>
        <authorList>
            <person name="Gardiner D.M."/>
        </authorList>
    </citation>
    <scope>NUCLEOTIDE SEQUENCE [LARGE SCALE GENOMIC DNA]</scope>
    <source>
        <strain evidence="3 4">FIESC_28</strain>
    </source>
</reference>
<dbReference type="PANTHER" id="PTHR42059">
    <property type="entry name" value="TNT DOMAIN-CONTAINING PROTEIN"/>
    <property type="match status" value="1"/>
</dbReference>
<dbReference type="PANTHER" id="PTHR42059:SF1">
    <property type="entry name" value="TNT DOMAIN-CONTAINING PROTEIN"/>
    <property type="match status" value="1"/>
</dbReference>
<dbReference type="InterPro" id="IPR053024">
    <property type="entry name" value="Fungal_surface_NADase"/>
</dbReference>
<dbReference type="Proteomes" id="UP000253153">
    <property type="component" value="Unassembled WGS sequence"/>
</dbReference>
<feature type="chain" id="PRO_5016801110" description="TNT domain-containing protein" evidence="1">
    <location>
        <begin position="28"/>
        <end position="231"/>
    </location>
</feature>
<name>A0A366SAM4_9HYPO</name>
<feature type="domain" description="TNT" evidence="2">
    <location>
        <begin position="119"/>
        <end position="215"/>
    </location>
</feature>
<keyword evidence="4" id="KW-1185">Reference proteome</keyword>
<dbReference type="RefSeq" id="XP_031020327.1">
    <property type="nucleotide sequence ID" value="XM_031155639.1"/>
</dbReference>
<proteinExistence type="predicted"/>
<dbReference type="GO" id="GO:0050135">
    <property type="term" value="F:NADP+ nucleosidase activity"/>
    <property type="evidence" value="ECO:0007669"/>
    <property type="project" value="InterPro"/>
</dbReference>
<dbReference type="GeneID" id="41990935"/>
<evidence type="ECO:0000313" key="3">
    <source>
        <dbReference type="EMBL" id="RBR25736.1"/>
    </source>
</evidence>
<sequence>MHLSWLSSVALLIQVSAAWTLPQFVLADPDKPTCHCNLGTDGAEYICGDSRLGPVDLPKELILGTVMSRYDRFGTLTPVGFINQWWNVSENEGKGGWDYPKQGGFLLDERDIPVKANMTLPVGTLVDRFGKESGKYLTLAATPFSQRSLAPDSLNTHNGNFTYGYHVYNVTKNFIVEAGPIAPAFGQPGLGTQFWTGGPGLNLSVSKLLDEGYLEFIASTQLDIVKIGCGQ</sequence>
<feature type="signal peptide" evidence="1">
    <location>
        <begin position="1"/>
        <end position="27"/>
    </location>
</feature>
<keyword evidence="1" id="KW-0732">Signal</keyword>
<dbReference type="EMBL" id="QKXC01000036">
    <property type="protein sequence ID" value="RBR25736.1"/>
    <property type="molecule type" value="Genomic_DNA"/>
</dbReference>
<dbReference type="InterPro" id="IPR025331">
    <property type="entry name" value="TNT"/>
</dbReference>
<dbReference type="Pfam" id="PF14021">
    <property type="entry name" value="TNT"/>
    <property type="match status" value="1"/>
</dbReference>
<organism evidence="3 4">
    <name type="scientific">Fusarium coffeatum</name>
    <dbReference type="NCBI Taxonomy" id="231269"/>
    <lineage>
        <taxon>Eukaryota</taxon>
        <taxon>Fungi</taxon>
        <taxon>Dikarya</taxon>
        <taxon>Ascomycota</taxon>
        <taxon>Pezizomycotina</taxon>
        <taxon>Sordariomycetes</taxon>
        <taxon>Hypocreomycetidae</taxon>
        <taxon>Hypocreales</taxon>
        <taxon>Nectriaceae</taxon>
        <taxon>Fusarium</taxon>
        <taxon>Fusarium incarnatum-equiseti species complex</taxon>
    </lineage>
</organism>
<dbReference type="OrthoDB" id="2923349at2759"/>
<comment type="caution">
    <text evidence="3">The sequence shown here is derived from an EMBL/GenBank/DDBJ whole genome shotgun (WGS) entry which is preliminary data.</text>
</comment>
<protein>
    <recommendedName>
        <fullName evidence="2">TNT domain-containing protein</fullName>
    </recommendedName>
</protein>
<dbReference type="AlphaFoldDB" id="A0A366SAM4"/>